<dbReference type="AlphaFoldDB" id="A0AAW1XJ81"/>
<evidence type="ECO:0000313" key="1">
    <source>
        <dbReference type="EMBL" id="KAK9936104.1"/>
    </source>
</evidence>
<sequence>MNDFSGLLNSDYGFNLFGKSAPMSSSSNPPIFDLGYTRPSSQSTRTFNSFDYYHVQGLNIKGFQSPSRGGTIDRSRFGFWKRSSSLVSESLRDEKRIEDQGSAARVRPNRSPSKLHRASLLCERERERERGHSHCEIIGWV</sequence>
<proteinExistence type="predicted"/>
<keyword evidence="2" id="KW-1185">Reference proteome</keyword>
<dbReference type="EMBL" id="JBEDUW010000003">
    <property type="protein sequence ID" value="KAK9936104.1"/>
    <property type="molecule type" value="Genomic_DNA"/>
</dbReference>
<protein>
    <submittedName>
        <fullName evidence="1">Uncharacterized protein</fullName>
    </submittedName>
</protein>
<name>A0AAW1XJ81_RUBAR</name>
<evidence type="ECO:0000313" key="2">
    <source>
        <dbReference type="Proteomes" id="UP001457282"/>
    </source>
</evidence>
<organism evidence="1 2">
    <name type="scientific">Rubus argutus</name>
    <name type="common">Southern blackberry</name>
    <dbReference type="NCBI Taxonomy" id="59490"/>
    <lineage>
        <taxon>Eukaryota</taxon>
        <taxon>Viridiplantae</taxon>
        <taxon>Streptophyta</taxon>
        <taxon>Embryophyta</taxon>
        <taxon>Tracheophyta</taxon>
        <taxon>Spermatophyta</taxon>
        <taxon>Magnoliopsida</taxon>
        <taxon>eudicotyledons</taxon>
        <taxon>Gunneridae</taxon>
        <taxon>Pentapetalae</taxon>
        <taxon>rosids</taxon>
        <taxon>fabids</taxon>
        <taxon>Rosales</taxon>
        <taxon>Rosaceae</taxon>
        <taxon>Rosoideae</taxon>
        <taxon>Rosoideae incertae sedis</taxon>
        <taxon>Rubus</taxon>
    </lineage>
</organism>
<accession>A0AAW1XJ81</accession>
<dbReference type="Proteomes" id="UP001457282">
    <property type="component" value="Unassembled WGS sequence"/>
</dbReference>
<gene>
    <name evidence="1" type="ORF">M0R45_012965</name>
</gene>
<comment type="caution">
    <text evidence="1">The sequence shown here is derived from an EMBL/GenBank/DDBJ whole genome shotgun (WGS) entry which is preliminary data.</text>
</comment>
<reference evidence="1 2" key="1">
    <citation type="journal article" date="2023" name="G3 (Bethesda)">
        <title>A chromosome-length genome assembly and annotation of blackberry (Rubus argutus, cv. 'Hillquist').</title>
        <authorList>
            <person name="Bruna T."/>
            <person name="Aryal R."/>
            <person name="Dudchenko O."/>
            <person name="Sargent D.J."/>
            <person name="Mead D."/>
            <person name="Buti M."/>
            <person name="Cavallini A."/>
            <person name="Hytonen T."/>
            <person name="Andres J."/>
            <person name="Pham M."/>
            <person name="Weisz D."/>
            <person name="Mascagni F."/>
            <person name="Usai G."/>
            <person name="Natali L."/>
            <person name="Bassil N."/>
            <person name="Fernandez G.E."/>
            <person name="Lomsadze A."/>
            <person name="Armour M."/>
            <person name="Olukolu B."/>
            <person name="Poorten T."/>
            <person name="Britton C."/>
            <person name="Davik J."/>
            <person name="Ashrafi H."/>
            <person name="Aiden E.L."/>
            <person name="Borodovsky M."/>
            <person name="Worthington M."/>
        </authorList>
    </citation>
    <scope>NUCLEOTIDE SEQUENCE [LARGE SCALE GENOMIC DNA]</scope>
    <source>
        <strain evidence="1">PI 553951</strain>
    </source>
</reference>